<dbReference type="HOGENOM" id="CLU_086500_2_0_3"/>
<evidence type="ECO:0000313" key="1">
    <source>
        <dbReference type="EMBL" id="CCI01024.1"/>
    </source>
</evidence>
<dbReference type="InterPro" id="IPR044691">
    <property type="entry name" value="DCC1_Trx"/>
</dbReference>
<dbReference type="AlphaFoldDB" id="I4FZB3"/>
<evidence type="ECO:0008006" key="3">
    <source>
        <dbReference type="Google" id="ProtNLM"/>
    </source>
</evidence>
<proteinExistence type="predicted"/>
<protein>
    <recommendedName>
        <fullName evidence="3">Thiol-disulphide oxidoreductase DCC</fullName>
    </recommendedName>
</protein>
<dbReference type="Pfam" id="PF04134">
    <property type="entry name" value="DCC1-like"/>
    <property type="match status" value="1"/>
</dbReference>
<comment type="caution">
    <text evidence="1">The sequence shown here is derived from an EMBL/GenBank/DDBJ whole genome shotgun (WGS) entry which is preliminary data.</text>
</comment>
<dbReference type="EMBL" id="CAIJ01000056">
    <property type="protein sequence ID" value="CCI01024.1"/>
    <property type="molecule type" value="Genomic_DNA"/>
</dbReference>
<reference evidence="1 2" key="1">
    <citation type="submission" date="2012-04" db="EMBL/GenBank/DDBJ databases">
        <authorList>
            <person name="Genoscope - CEA"/>
        </authorList>
    </citation>
    <scope>NUCLEOTIDE SEQUENCE [LARGE SCALE GENOMIC DNA]</scope>
    <source>
        <strain evidence="1 2">9443</strain>
    </source>
</reference>
<evidence type="ECO:0000313" key="2">
    <source>
        <dbReference type="Proteomes" id="UP000003480"/>
    </source>
</evidence>
<organism evidence="1 2">
    <name type="scientific">Microcystis aeruginosa PCC 9443</name>
    <dbReference type="NCBI Taxonomy" id="1160281"/>
    <lineage>
        <taxon>Bacteria</taxon>
        <taxon>Bacillati</taxon>
        <taxon>Cyanobacteriota</taxon>
        <taxon>Cyanophyceae</taxon>
        <taxon>Oscillatoriophycideae</taxon>
        <taxon>Chroococcales</taxon>
        <taxon>Microcystaceae</taxon>
        <taxon>Microcystis</taxon>
    </lineage>
</organism>
<dbReference type="RefSeq" id="WP_002766103.1">
    <property type="nucleotide sequence ID" value="NZ_HE972950.1"/>
</dbReference>
<dbReference type="PANTHER" id="PTHR34290:SF2">
    <property type="entry name" value="OS04G0668800 PROTEIN"/>
    <property type="match status" value="1"/>
</dbReference>
<sequence>MSSLPTPSADTLENSTRSPSWKIKLLYDGECPLCLREVNFLQKRDAGRGLVAFVDIADENYNPEENGGISFAAAMGRIHAVLADGTILQNVEVFRQVYDILGIGWIYAATKWPVIGFLVDIIYEIWASWRLTLTGRPNLPTILAERQKRLECNSSNRCSQSVKIS</sequence>
<name>I4FZB3_MICAE</name>
<dbReference type="PANTHER" id="PTHR34290">
    <property type="entry name" value="SI:CH73-390P7.2"/>
    <property type="match status" value="1"/>
</dbReference>
<accession>I4FZB3</accession>
<dbReference type="Proteomes" id="UP000003480">
    <property type="component" value="Unassembled WGS sequence"/>
</dbReference>
<dbReference type="GO" id="GO:0015035">
    <property type="term" value="F:protein-disulfide reductase activity"/>
    <property type="evidence" value="ECO:0007669"/>
    <property type="project" value="InterPro"/>
</dbReference>
<dbReference type="InterPro" id="IPR007263">
    <property type="entry name" value="DCC1-like"/>
</dbReference>
<gene>
    <name evidence="1" type="ORF">MICAC_1490002</name>
</gene>